<reference evidence="2" key="1">
    <citation type="submission" date="2017-07" db="EMBL/GenBank/DDBJ databases">
        <title>Characterization of PVL bacteriophage from Western Australian community Staphylococcus aureus.</title>
        <authorList>
            <person name="O'Brien F.G."/>
            <person name="Howden B.P."/>
            <person name="Baines S.L."/>
            <person name="Coombs G.W."/>
        </authorList>
    </citation>
    <scope>NUCLEOTIDE SEQUENCE [LARGE SCALE GENOMIC DNA]</scope>
</reference>
<dbReference type="Proteomes" id="UP000230606">
    <property type="component" value="Segment"/>
</dbReference>
<organism evidence="1 2">
    <name type="scientific">Staphylococcus phage phiSa2wa_st1</name>
    <dbReference type="NCBI Taxonomy" id="2029064"/>
    <lineage>
        <taxon>Viruses</taxon>
        <taxon>Duplodnaviria</taxon>
        <taxon>Heunggongvirae</taxon>
        <taxon>Uroviricota</taxon>
        <taxon>Caudoviricetes</taxon>
        <taxon>Triavirus</taxon>
        <taxon>Triavirus st1</taxon>
    </lineage>
</organism>
<protein>
    <submittedName>
        <fullName evidence="1">Uncharacterized protein</fullName>
    </submittedName>
</protein>
<dbReference type="Pfam" id="PF13384">
    <property type="entry name" value="HTH_23"/>
    <property type="match status" value="1"/>
</dbReference>
<dbReference type="EMBL" id="MF580410">
    <property type="protein sequence ID" value="ATN86946.1"/>
    <property type="molecule type" value="Genomic_DNA"/>
</dbReference>
<sequence>MIEMPKIIVPPTPENTYRGEEKFVKKLYAKPTEIHQLFGVSRSTVYNWLKYYHEDDLGIKNLCIIYSPAGQLINIPKLEAYLIKRQEKIL</sequence>
<accession>A0A2D1G553</accession>
<name>A0A2D1G553_9CAUD</name>
<evidence type="ECO:0000313" key="2">
    <source>
        <dbReference type="Proteomes" id="UP000230606"/>
    </source>
</evidence>
<evidence type="ECO:0000313" key="1">
    <source>
        <dbReference type="EMBL" id="ATN86946.1"/>
    </source>
</evidence>
<dbReference type="KEGG" id="vg:65072606"/>
<dbReference type="RefSeq" id="YP_010083573.1">
    <property type="nucleotide sequence ID" value="NC_055045.1"/>
</dbReference>
<dbReference type="GeneID" id="65072606"/>
<proteinExistence type="predicted"/>
<keyword evidence="2" id="KW-1185">Reference proteome</keyword>